<protein>
    <submittedName>
        <fullName evidence="3">Xylanase</fullName>
    </submittedName>
</protein>
<accession>A0ABX4EH37</accession>
<reference evidence="3 4" key="1">
    <citation type="submission" date="2017-08" db="EMBL/GenBank/DDBJ databases">
        <title>Comparative genomics of non-oral Prevotella species.</title>
        <authorList>
            <person name="Accetto T."/>
            <person name="Nograsek B."/>
            <person name="Avgustin G."/>
        </authorList>
    </citation>
    <scope>NUCLEOTIDE SEQUENCE [LARGE SCALE GENOMIC DNA]</scope>
    <source>
        <strain evidence="3 4">TC1-1</strain>
    </source>
</reference>
<dbReference type="EMBL" id="NPJF01000030">
    <property type="protein sequence ID" value="OYP55253.1"/>
    <property type="molecule type" value="Genomic_DNA"/>
</dbReference>
<dbReference type="Gene3D" id="3.20.20.80">
    <property type="entry name" value="Glycosidases"/>
    <property type="match status" value="1"/>
</dbReference>
<dbReference type="InterPro" id="IPR017853">
    <property type="entry name" value="GH"/>
</dbReference>
<comment type="caution">
    <text evidence="3">The sequence shown here is derived from an EMBL/GenBank/DDBJ whole genome shotgun (WGS) entry which is preliminary data.</text>
</comment>
<keyword evidence="3" id="KW-0624">Polysaccharide degradation</keyword>
<dbReference type="Proteomes" id="UP000216189">
    <property type="component" value="Unassembled WGS sequence"/>
</dbReference>
<name>A0ABX4EH37_SEGBR</name>
<dbReference type="RefSeq" id="WP_094448457.1">
    <property type="nucleotide sequence ID" value="NZ_CP091802.1"/>
</dbReference>
<evidence type="ECO:0000256" key="1">
    <source>
        <dbReference type="SAM" id="SignalP"/>
    </source>
</evidence>
<dbReference type="InterPro" id="IPR039743">
    <property type="entry name" value="6GAL/EXGAL"/>
</dbReference>
<dbReference type="PANTHER" id="PTHR42767:SF1">
    <property type="entry name" value="ENDO-BETA-1,6-GALACTANASE-LIKE DOMAIN-CONTAINING PROTEIN"/>
    <property type="match status" value="1"/>
</dbReference>
<evidence type="ECO:0000313" key="3">
    <source>
        <dbReference type="EMBL" id="OYP55253.1"/>
    </source>
</evidence>
<keyword evidence="1" id="KW-0732">Signal</keyword>
<keyword evidence="3" id="KW-0858">Xylan degradation</keyword>
<feature type="signal peptide" evidence="1">
    <location>
        <begin position="1"/>
        <end position="23"/>
    </location>
</feature>
<dbReference type="PANTHER" id="PTHR42767">
    <property type="entry name" value="ENDO-BETA-1,6-GALACTANASE"/>
    <property type="match status" value="1"/>
</dbReference>
<evidence type="ECO:0000313" key="4">
    <source>
        <dbReference type="Proteomes" id="UP000216189"/>
    </source>
</evidence>
<dbReference type="GO" id="GO:0045493">
    <property type="term" value="P:xylan catabolic process"/>
    <property type="evidence" value="ECO:0007669"/>
    <property type="project" value="UniProtKB-KW"/>
</dbReference>
<sequence>MKRILPSLFFASLCMGISAQSNTKVTINPSKTYQTMRSFGASDCWTAEYVAQYFSDTQRQNAARWLFSSEVDAQGNPLGIALSQWRVNLGAGSSTQGANSNIDDETRRADCYLESDGQTYNWNHCPGQQWFMNQAKTYGVNDFLLFSNSPLIYYTTNGLANNKSNAAGSNLGAAYYDDFSEYLAECVKHFTEKGYPITYIDPVNEPAFNWTDGQEGTPWQNAEVSKLVRELDKSLTSRNLSTQILIPEASSWDRLYQQCSDYNGRASNQIEAFWNPAHTDTYIGDVAHLAKIAAGHSYWTFRTNDDLQNIRSQVATKAAEYGLETAQTEWSMLDAEPSTEAGFPASYDAATYMDIALYMGKLIYSDIVYANNTSWSYWTAMAQEKWNQKNRFYLLRLIDADDTDGGESYGDIRKGGTIEDSKSLWVLGNYSRFIRPGYQRINLEASNLGLNGLMGTAYLSPNQDQIVCVFVNMGYTRRNFSFDIDGYSISHIDTYTTSETQNLEHASYAADETFNVAKGTVTTVVLSISPTAGIEHLTIADADTKHTADDAVYTITGQKTGTSLQSLPAGIYIKQGKKMIIH</sequence>
<feature type="domain" description="Endo-beta-1,6-galactanase-like" evidence="2">
    <location>
        <begin position="23"/>
        <end position="383"/>
    </location>
</feature>
<dbReference type="SUPFAM" id="SSF51445">
    <property type="entry name" value="(Trans)glycosidases"/>
    <property type="match status" value="1"/>
</dbReference>
<evidence type="ECO:0000259" key="2">
    <source>
        <dbReference type="Pfam" id="PF14587"/>
    </source>
</evidence>
<keyword evidence="4" id="KW-1185">Reference proteome</keyword>
<dbReference type="GO" id="GO:0016798">
    <property type="term" value="F:hydrolase activity, acting on glycosyl bonds"/>
    <property type="evidence" value="ECO:0007669"/>
    <property type="project" value="UniProtKB-KW"/>
</dbReference>
<dbReference type="Pfam" id="PF14587">
    <property type="entry name" value="Glyco_hydr_30_2"/>
    <property type="match status" value="1"/>
</dbReference>
<organism evidence="3 4">
    <name type="scientific">Segatella bryantii</name>
    <name type="common">Prevotella bryantii</name>
    <dbReference type="NCBI Taxonomy" id="77095"/>
    <lineage>
        <taxon>Bacteria</taxon>
        <taxon>Pseudomonadati</taxon>
        <taxon>Bacteroidota</taxon>
        <taxon>Bacteroidia</taxon>
        <taxon>Bacteroidales</taxon>
        <taxon>Prevotellaceae</taxon>
        <taxon>Segatella</taxon>
    </lineage>
</organism>
<gene>
    <name evidence="3" type="ORF">CIK91_06965</name>
</gene>
<dbReference type="Gene3D" id="2.60.40.1180">
    <property type="entry name" value="Golgi alpha-mannosidase II"/>
    <property type="match status" value="1"/>
</dbReference>
<dbReference type="InterPro" id="IPR039514">
    <property type="entry name" value="6GAL-like"/>
</dbReference>
<feature type="chain" id="PRO_5045697434" evidence="1">
    <location>
        <begin position="24"/>
        <end position="582"/>
    </location>
</feature>
<keyword evidence="3" id="KW-0326">Glycosidase</keyword>
<dbReference type="InterPro" id="IPR013780">
    <property type="entry name" value="Glyco_hydro_b"/>
</dbReference>
<keyword evidence="3" id="KW-0119">Carbohydrate metabolism</keyword>
<keyword evidence="3" id="KW-0378">Hydrolase</keyword>
<proteinExistence type="predicted"/>